<proteinExistence type="predicted"/>
<dbReference type="EC" id="2.7.1.4" evidence="5"/>
<evidence type="ECO:0000313" key="9">
    <source>
        <dbReference type="Proteomes" id="UP000439522"/>
    </source>
</evidence>
<feature type="compositionally biased region" description="Basic and acidic residues" evidence="7">
    <location>
        <begin position="10"/>
        <end position="24"/>
    </location>
</feature>
<dbReference type="GO" id="GO:0046872">
    <property type="term" value="F:metal ion binding"/>
    <property type="evidence" value="ECO:0007669"/>
    <property type="project" value="UniProtKB-KW"/>
</dbReference>
<dbReference type="EMBL" id="WTZA01000002">
    <property type="protein sequence ID" value="MXO75837.1"/>
    <property type="molecule type" value="Genomic_DNA"/>
</dbReference>
<gene>
    <name evidence="8" type="ORF">GRI40_11480</name>
</gene>
<dbReference type="InterPro" id="IPR051804">
    <property type="entry name" value="Carb_Metab_Reg_Kinase/Isom"/>
</dbReference>
<dbReference type="InterPro" id="IPR000600">
    <property type="entry name" value="ROK"/>
</dbReference>
<dbReference type="Proteomes" id="UP000439522">
    <property type="component" value="Unassembled WGS sequence"/>
</dbReference>
<evidence type="ECO:0000256" key="6">
    <source>
        <dbReference type="ARBA" id="ARBA00048451"/>
    </source>
</evidence>
<keyword evidence="3" id="KW-0862">Zinc</keyword>
<dbReference type="AlphaFoldDB" id="A0A6I4TGT0"/>
<dbReference type="CDD" id="cd24067">
    <property type="entry name" value="ASKHA_NBD_ROK_BsFRK-like"/>
    <property type="match status" value="1"/>
</dbReference>
<dbReference type="InterPro" id="IPR043129">
    <property type="entry name" value="ATPase_NBD"/>
</dbReference>
<dbReference type="SUPFAM" id="SSF53067">
    <property type="entry name" value="Actin-like ATPase domain"/>
    <property type="match status" value="1"/>
</dbReference>
<keyword evidence="9" id="KW-1185">Reference proteome</keyword>
<evidence type="ECO:0000256" key="3">
    <source>
        <dbReference type="ARBA" id="ARBA00022833"/>
    </source>
</evidence>
<organism evidence="8 9">
    <name type="scientific">Tsuneonella aeria</name>
    <dbReference type="NCBI Taxonomy" id="1837929"/>
    <lineage>
        <taxon>Bacteria</taxon>
        <taxon>Pseudomonadati</taxon>
        <taxon>Pseudomonadota</taxon>
        <taxon>Alphaproteobacteria</taxon>
        <taxon>Sphingomonadales</taxon>
        <taxon>Erythrobacteraceae</taxon>
        <taxon>Tsuneonella</taxon>
    </lineage>
</organism>
<dbReference type="OrthoDB" id="9783435at2"/>
<evidence type="ECO:0000256" key="4">
    <source>
        <dbReference type="ARBA" id="ARBA00022842"/>
    </source>
</evidence>
<feature type="region of interest" description="Disordered" evidence="7">
    <location>
        <begin position="1"/>
        <end position="25"/>
    </location>
</feature>
<keyword evidence="4" id="KW-0460">Magnesium</keyword>
<keyword evidence="2" id="KW-0479">Metal-binding</keyword>
<dbReference type="PANTHER" id="PTHR42742">
    <property type="entry name" value="TRANSCRIPTIONAL REPRESSOR MPRA"/>
    <property type="match status" value="1"/>
</dbReference>
<comment type="caution">
    <text evidence="8">The sequence shown here is derived from an EMBL/GenBank/DDBJ whole genome shotgun (WGS) entry which is preliminary data.</text>
</comment>
<dbReference type="Pfam" id="PF00480">
    <property type="entry name" value="ROK"/>
    <property type="match status" value="1"/>
</dbReference>
<dbReference type="PANTHER" id="PTHR42742:SF3">
    <property type="entry name" value="FRUCTOKINASE"/>
    <property type="match status" value="1"/>
</dbReference>
<evidence type="ECO:0000256" key="1">
    <source>
        <dbReference type="ARBA" id="ARBA00001946"/>
    </source>
</evidence>
<name>A0A6I4TGT0_9SPHN</name>
<evidence type="ECO:0000256" key="5">
    <source>
        <dbReference type="ARBA" id="ARBA00038887"/>
    </source>
</evidence>
<protein>
    <recommendedName>
        <fullName evidence="5">fructokinase</fullName>
        <ecNumber evidence="5">2.7.1.4</ecNumber>
    </recommendedName>
</protein>
<evidence type="ECO:0000256" key="7">
    <source>
        <dbReference type="SAM" id="MobiDB-lite"/>
    </source>
</evidence>
<reference evidence="8 9" key="1">
    <citation type="submission" date="2019-12" db="EMBL/GenBank/DDBJ databases">
        <title>Genomic-based taxomic classification of the family Erythrobacteraceae.</title>
        <authorList>
            <person name="Xu L."/>
        </authorList>
    </citation>
    <scope>NUCLEOTIDE SEQUENCE [LARGE SCALE GENOMIC DNA]</scope>
    <source>
        <strain evidence="8 9">100921-2</strain>
    </source>
</reference>
<dbReference type="GO" id="GO:0008865">
    <property type="term" value="F:fructokinase activity"/>
    <property type="evidence" value="ECO:0007669"/>
    <property type="project" value="UniProtKB-EC"/>
</dbReference>
<dbReference type="Gene3D" id="3.30.420.40">
    <property type="match status" value="2"/>
</dbReference>
<accession>A0A6I4TGT0</accession>
<sequence>MAGNLSRRTPGKEPQARDRTDGDWRVTGPLIGAVEAGGTKCVLAIADSDGNIIDRDRLPTGRPEVTFAALATFFRAAAERHGAIGAFGIGTFGPVSLDETSPGWGTLTTTPKPGWQGASWPDAFANFGVPLAIDTDVSAAALGEWLLSGGKSTQSLAYTTVGTGIGTSILRDGLPVRGISHLEGGHIRVPRQPGDGFAGVCQWHGDCLEGLASGPAIQARWGASLDALGPQEIETIAGYLAELAATLVLLHMPERLIFGGGVSKATGLLPALRRLTEERLAGFVEHRALDPGLARYIVAPQLGDDAGIRGAIEIGRRILPHA</sequence>
<comment type="catalytic activity">
    <reaction evidence="6">
        <text>D-fructose + ATP = D-fructose 6-phosphate + ADP + H(+)</text>
        <dbReference type="Rhea" id="RHEA:16125"/>
        <dbReference type="ChEBI" id="CHEBI:15378"/>
        <dbReference type="ChEBI" id="CHEBI:30616"/>
        <dbReference type="ChEBI" id="CHEBI:37721"/>
        <dbReference type="ChEBI" id="CHEBI:61527"/>
        <dbReference type="ChEBI" id="CHEBI:456216"/>
        <dbReference type="EC" id="2.7.1.4"/>
    </reaction>
</comment>
<evidence type="ECO:0000313" key="8">
    <source>
        <dbReference type="EMBL" id="MXO75837.1"/>
    </source>
</evidence>
<evidence type="ECO:0000256" key="2">
    <source>
        <dbReference type="ARBA" id="ARBA00022723"/>
    </source>
</evidence>
<comment type="cofactor">
    <cofactor evidence="1">
        <name>Mg(2+)</name>
        <dbReference type="ChEBI" id="CHEBI:18420"/>
    </cofactor>
</comment>